<sequence>MRQHGIGHIVGAILDAPENATAIDDMNECARQARFKAGYNKCFNDVNPFYASKFTDEGPGFTVWIPKLLLMPR</sequence>
<reference evidence="1" key="1">
    <citation type="journal article" date="2017" name="Nature">
        <title>The sunflower genome provides insights into oil metabolism, flowering and Asterid evolution.</title>
        <authorList>
            <person name="Badouin H."/>
            <person name="Gouzy J."/>
            <person name="Grassa C.J."/>
            <person name="Murat F."/>
            <person name="Staton S.E."/>
            <person name="Cottret L."/>
            <person name="Lelandais-Briere C."/>
            <person name="Owens G.L."/>
            <person name="Carrere S."/>
            <person name="Mayjonade B."/>
            <person name="Legrand L."/>
            <person name="Gill N."/>
            <person name="Kane N.C."/>
            <person name="Bowers J.E."/>
            <person name="Hubner S."/>
            <person name="Bellec A."/>
            <person name="Berard A."/>
            <person name="Berges H."/>
            <person name="Blanchet N."/>
            <person name="Boniface M.C."/>
            <person name="Brunel D."/>
            <person name="Catrice O."/>
            <person name="Chaidir N."/>
            <person name="Claudel C."/>
            <person name="Donnadieu C."/>
            <person name="Faraut T."/>
            <person name="Fievet G."/>
            <person name="Helmstetter N."/>
            <person name="King M."/>
            <person name="Knapp S.J."/>
            <person name="Lai Z."/>
            <person name="Le Paslier M.C."/>
            <person name="Lippi Y."/>
            <person name="Lorenzon L."/>
            <person name="Mandel J.R."/>
            <person name="Marage G."/>
            <person name="Marchand G."/>
            <person name="Marquand E."/>
            <person name="Bret-Mestries E."/>
            <person name="Morien E."/>
            <person name="Nambeesan S."/>
            <person name="Nguyen T."/>
            <person name="Pegot-Espagnet P."/>
            <person name="Pouilly N."/>
            <person name="Raftis F."/>
            <person name="Sallet E."/>
            <person name="Schiex T."/>
            <person name="Thomas J."/>
            <person name="Vandecasteele C."/>
            <person name="Vares D."/>
            <person name="Vear F."/>
            <person name="Vautrin S."/>
            <person name="Crespi M."/>
            <person name="Mangin B."/>
            <person name="Burke J.M."/>
            <person name="Salse J."/>
            <person name="Munos S."/>
            <person name="Vincourt P."/>
            <person name="Rieseberg L.H."/>
            <person name="Langlade N.B."/>
        </authorList>
    </citation>
    <scope>NUCLEOTIDE SEQUENCE</scope>
    <source>
        <tissue evidence="1">Leaves</tissue>
    </source>
</reference>
<accession>A0A9K3N7V2</accession>
<dbReference type="Gramene" id="mRNA:HanXRQr2_Chr09g0378531">
    <property type="protein sequence ID" value="mRNA:HanXRQr2_Chr09g0378531"/>
    <property type="gene ID" value="HanXRQr2_Chr09g0378531"/>
</dbReference>
<organism evidence="1 2">
    <name type="scientific">Helianthus annuus</name>
    <name type="common">Common sunflower</name>
    <dbReference type="NCBI Taxonomy" id="4232"/>
    <lineage>
        <taxon>Eukaryota</taxon>
        <taxon>Viridiplantae</taxon>
        <taxon>Streptophyta</taxon>
        <taxon>Embryophyta</taxon>
        <taxon>Tracheophyta</taxon>
        <taxon>Spermatophyta</taxon>
        <taxon>Magnoliopsida</taxon>
        <taxon>eudicotyledons</taxon>
        <taxon>Gunneridae</taxon>
        <taxon>Pentapetalae</taxon>
        <taxon>asterids</taxon>
        <taxon>campanulids</taxon>
        <taxon>Asterales</taxon>
        <taxon>Asteraceae</taxon>
        <taxon>Asteroideae</taxon>
        <taxon>Heliantheae alliance</taxon>
        <taxon>Heliantheae</taxon>
        <taxon>Helianthus</taxon>
    </lineage>
</organism>
<evidence type="ECO:0000313" key="1">
    <source>
        <dbReference type="EMBL" id="KAF5790055.1"/>
    </source>
</evidence>
<comment type="caution">
    <text evidence="1">The sequence shown here is derived from an EMBL/GenBank/DDBJ whole genome shotgun (WGS) entry which is preliminary data.</text>
</comment>
<dbReference type="AlphaFoldDB" id="A0A9K3N7V2"/>
<dbReference type="EMBL" id="MNCJ02000324">
    <property type="protein sequence ID" value="KAF5790055.1"/>
    <property type="molecule type" value="Genomic_DNA"/>
</dbReference>
<keyword evidence="2" id="KW-1185">Reference proteome</keyword>
<protein>
    <submittedName>
        <fullName evidence="1">Uncharacterized protein</fullName>
    </submittedName>
</protein>
<gene>
    <name evidence="1" type="ORF">HanXRQr2_Chr09g0378531</name>
</gene>
<dbReference type="Proteomes" id="UP000215914">
    <property type="component" value="Unassembled WGS sequence"/>
</dbReference>
<evidence type="ECO:0000313" key="2">
    <source>
        <dbReference type="Proteomes" id="UP000215914"/>
    </source>
</evidence>
<proteinExistence type="predicted"/>
<name>A0A9K3N7V2_HELAN</name>
<reference evidence="1" key="2">
    <citation type="submission" date="2020-06" db="EMBL/GenBank/DDBJ databases">
        <title>Helianthus annuus Genome sequencing and assembly Release 2.</title>
        <authorList>
            <person name="Gouzy J."/>
            <person name="Langlade N."/>
            <person name="Munos S."/>
        </authorList>
    </citation>
    <scope>NUCLEOTIDE SEQUENCE</scope>
    <source>
        <tissue evidence="1">Leaves</tissue>
    </source>
</reference>